<evidence type="ECO:0000256" key="1">
    <source>
        <dbReference type="SAM" id="MobiDB-lite"/>
    </source>
</evidence>
<gene>
    <name evidence="2" type="ORF">Taro_001217</name>
</gene>
<dbReference type="Proteomes" id="UP000652761">
    <property type="component" value="Unassembled WGS sequence"/>
</dbReference>
<evidence type="ECO:0000313" key="2">
    <source>
        <dbReference type="EMBL" id="MQL68917.1"/>
    </source>
</evidence>
<dbReference type="AlphaFoldDB" id="A0A843TFH4"/>
<comment type="caution">
    <text evidence="2">The sequence shown here is derived from an EMBL/GenBank/DDBJ whole genome shotgun (WGS) entry which is preliminary data.</text>
</comment>
<proteinExistence type="predicted"/>
<reference evidence="2" key="1">
    <citation type="submission" date="2017-07" db="EMBL/GenBank/DDBJ databases">
        <title>Taro Niue Genome Assembly and Annotation.</title>
        <authorList>
            <person name="Atibalentja N."/>
            <person name="Keating K."/>
            <person name="Fields C.J."/>
        </authorList>
    </citation>
    <scope>NUCLEOTIDE SEQUENCE</scope>
    <source>
        <strain evidence="2">Niue_2</strain>
        <tissue evidence="2">Leaf</tissue>
    </source>
</reference>
<name>A0A843TFH4_COLES</name>
<protein>
    <submittedName>
        <fullName evidence="2">Uncharacterized protein</fullName>
    </submittedName>
</protein>
<feature type="compositionally biased region" description="Low complexity" evidence="1">
    <location>
        <begin position="23"/>
        <end position="33"/>
    </location>
</feature>
<sequence>MGASTKTATPGAADCSASAMWPDATTSSTDTSRASVMTGGVWIESITSLRIEATLEEGRGIVAPSTDRWILSLSKRLALIPLVAQLTSPEGGVNGSLKN</sequence>
<organism evidence="2 3">
    <name type="scientific">Colocasia esculenta</name>
    <name type="common">Wild taro</name>
    <name type="synonym">Arum esculentum</name>
    <dbReference type="NCBI Taxonomy" id="4460"/>
    <lineage>
        <taxon>Eukaryota</taxon>
        <taxon>Viridiplantae</taxon>
        <taxon>Streptophyta</taxon>
        <taxon>Embryophyta</taxon>
        <taxon>Tracheophyta</taxon>
        <taxon>Spermatophyta</taxon>
        <taxon>Magnoliopsida</taxon>
        <taxon>Liliopsida</taxon>
        <taxon>Araceae</taxon>
        <taxon>Aroideae</taxon>
        <taxon>Colocasieae</taxon>
        <taxon>Colocasia</taxon>
    </lineage>
</organism>
<accession>A0A843TFH4</accession>
<evidence type="ECO:0000313" key="3">
    <source>
        <dbReference type="Proteomes" id="UP000652761"/>
    </source>
</evidence>
<dbReference type="EMBL" id="NMUH01000025">
    <property type="protein sequence ID" value="MQL68917.1"/>
    <property type="molecule type" value="Genomic_DNA"/>
</dbReference>
<keyword evidence="3" id="KW-1185">Reference proteome</keyword>
<feature type="region of interest" description="Disordered" evidence="1">
    <location>
        <begin position="1"/>
        <end position="33"/>
    </location>
</feature>